<dbReference type="GeneID" id="36533510"/>
<comment type="caution">
    <text evidence="1">The sequence shown here is derived from an EMBL/GenBank/DDBJ whole genome shotgun (WGS) entry which is preliminary data.</text>
</comment>
<dbReference type="AlphaFoldDB" id="A0A2I1CLX2"/>
<keyword evidence="2" id="KW-1185">Reference proteome</keyword>
<protein>
    <submittedName>
        <fullName evidence="1">Uncharacterized protein</fullName>
    </submittedName>
</protein>
<proteinExistence type="predicted"/>
<name>A0A2I1CLX2_ASPN1</name>
<accession>A0A2I1CLX2</accession>
<dbReference type="RefSeq" id="XP_024687218.1">
    <property type="nucleotide sequence ID" value="XM_024826185.1"/>
</dbReference>
<dbReference type="EMBL" id="MSZS01000001">
    <property type="protein sequence ID" value="PKX98623.1"/>
    <property type="molecule type" value="Genomic_DNA"/>
</dbReference>
<dbReference type="VEuPathDB" id="FungiDB:P174DRAFT_437043"/>
<evidence type="ECO:0000313" key="1">
    <source>
        <dbReference type="EMBL" id="PKX98623.1"/>
    </source>
</evidence>
<sequence length="53" mass="5927">MSLIPFSPYPSVQPRSDQSCLSNVVTSPEYQIPGSVYYLTLQMSEMKLVLSTL</sequence>
<gene>
    <name evidence="1" type="ORF">P174DRAFT_437043</name>
</gene>
<dbReference type="Proteomes" id="UP000234474">
    <property type="component" value="Unassembled WGS sequence"/>
</dbReference>
<organism evidence="1 2">
    <name type="scientific">Aspergillus novofumigatus (strain IBT 16806)</name>
    <dbReference type="NCBI Taxonomy" id="1392255"/>
    <lineage>
        <taxon>Eukaryota</taxon>
        <taxon>Fungi</taxon>
        <taxon>Dikarya</taxon>
        <taxon>Ascomycota</taxon>
        <taxon>Pezizomycotina</taxon>
        <taxon>Eurotiomycetes</taxon>
        <taxon>Eurotiomycetidae</taxon>
        <taxon>Eurotiales</taxon>
        <taxon>Aspergillaceae</taxon>
        <taxon>Aspergillus</taxon>
        <taxon>Aspergillus subgen. Fumigati</taxon>
    </lineage>
</organism>
<evidence type="ECO:0000313" key="2">
    <source>
        <dbReference type="Proteomes" id="UP000234474"/>
    </source>
</evidence>
<reference evidence="2" key="1">
    <citation type="journal article" date="2018" name="Proc. Natl. Acad. Sci. U.S.A.">
        <title>Linking secondary metabolites to gene clusters through genome sequencing of six diverse Aspergillus species.</title>
        <authorList>
            <person name="Kaerboelling I."/>
            <person name="Vesth T.C."/>
            <person name="Frisvad J.C."/>
            <person name="Nybo J.L."/>
            <person name="Theobald S."/>
            <person name="Kuo A."/>
            <person name="Bowyer P."/>
            <person name="Matsuda Y."/>
            <person name="Mondo S."/>
            <person name="Lyhne E.K."/>
            <person name="Kogle M.E."/>
            <person name="Clum A."/>
            <person name="Lipzen A."/>
            <person name="Salamov A."/>
            <person name="Ngan C.Y."/>
            <person name="Daum C."/>
            <person name="Chiniquy J."/>
            <person name="Barry K."/>
            <person name="LaButti K."/>
            <person name="Haridas S."/>
            <person name="Simmons B.A."/>
            <person name="Magnuson J.K."/>
            <person name="Mortensen U.H."/>
            <person name="Larsen T.O."/>
            <person name="Grigoriev I.V."/>
            <person name="Baker S.E."/>
            <person name="Andersen M.R."/>
        </authorList>
    </citation>
    <scope>NUCLEOTIDE SEQUENCE [LARGE SCALE GENOMIC DNA]</scope>
    <source>
        <strain evidence="2">IBT 16806</strain>
    </source>
</reference>